<evidence type="ECO:0000259" key="1">
    <source>
        <dbReference type="Pfam" id="PF07883"/>
    </source>
</evidence>
<reference evidence="2 3" key="1">
    <citation type="journal article" date="2019" name="Int. J. Syst. Evol. Microbiol.">
        <title>The Global Catalogue of Microorganisms (GCM) 10K type strain sequencing project: providing services to taxonomists for standard genome sequencing and annotation.</title>
        <authorList>
            <consortium name="The Broad Institute Genomics Platform"/>
            <consortium name="The Broad Institute Genome Sequencing Center for Infectious Disease"/>
            <person name="Wu L."/>
            <person name="Ma J."/>
        </authorList>
    </citation>
    <scope>NUCLEOTIDE SEQUENCE [LARGE SCALE GENOMIC DNA]</scope>
    <source>
        <strain evidence="2 3">JCM 14306</strain>
    </source>
</reference>
<dbReference type="PANTHER" id="PTHR40112:SF1">
    <property type="entry name" value="H2HPP ISOMERASE"/>
    <property type="match status" value="1"/>
</dbReference>
<evidence type="ECO:0000313" key="3">
    <source>
        <dbReference type="Proteomes" id="UP001501319"/>
    </source>
</evidence>
<dbReference type="PANTHER" id="PTHR40112">
    <property type="entry name" value="H2HPP ISOMERASE"/>
    <property type="match status" value="1"/>
</dbReference>
<dbReference type="InterPro" id="IPR011051">
    <property type="entry name" value="RmlC_Cupin_sf"/>
</dbReference>
<dbReference type="SUPFAM" id="SSF51182">
    <property type="entry name" value="RmlC-like cupins"/>
    <property type="match status" value="1"/>
</dbReference>
<dbReference type="InterPro" id="IPR013096">
    <property type="entry name" value="Cupin_2"/>
</dbReference>
<organism evidence="2 3">
    <name type="scientific">Kribbella alba</name>
    <dbReference type="NCBI Taxonomy" id="190197"/>
    <lineage>
        <taxon>Bacteria</taxon>
        <taxon>Bacillati</taxon>
        <taxon>Actinomycetota</taxon>
        <taxon>Actinomycetes</taxon>
        <taxon>Propionibacteriales</taxon>
        <taxon>Kribbellaceae</taxon>
        <taxon>Kribbella</taxon>
    </lineage>
</organism>
<dbReference type="Gene3D" id="2.60.120.10">
    <property type="entry name" value="Jelly Rolls"/>
    <property type="match status" value="1"/>
</dbReference>
<accession>A0ABN2FEA6</accession>
<feature type="domain" description="Cupin type-2" evidence="1">
    <location>
        <begin position="24"/>
        <end position="91"/>
    </location>
</feature>
<gene>
    <name evidence="2" type="ORF">GCM10009744_33970</name>
</gene>
<dbReference type="InterPro" id="IPR014710">
    <property type="entry name" value="RmlC-like_jellyroll"/>
</dbReference>
<proteinExistence type="predicted"/>
<sequence>MAADPTPGMLRKRAFELPTLWAGRVETAPGAVSGWHHHDLNESCLYIVSGVLRLEFEDFADYLDATAGDFVHVPAFTVHRESNPTDEISVAVIARAGGGIPTVNVDAPADRQGMRS</sequence>
<dbReference type="InterPro" id="IPR052535">
    <property type="entry name" value="Bacilysin_H2HPP_isomerase"/>
</dbReference>
<protein>
    <recommendedName>
        <fullName evidence="1">Cupin type-2 domain-containing protein</fullName>
    </recommendedName>
</protein>
<dbReference type="Proteomes" id="UP001501319">
    <property type="component" value="Unassembled WGS sequence"/>
</dbReference>
<dbReference type="Pfam" id="PF07883">
    <property type="entry name" value="Cupin_2"/>
    <property type="match status" value="1"/>
</dbReference>
<name>A0ABN2FEA6_9ACTN</name>
<evidence type="ECO:0000313" key="2">
    <source>
        <dbReference type="EMBL" id="GAA1641230.1"/>
    </source>
</evidence>
<dbReference type="EMBL" id="BAAANE010000005">
    <property type="protein sequence ID" value="GAA1641230.1"/>
    <property type="molecule type" value="Genomic_DNA"/>
</dbReference>
<keyword evidence="3" id="KW-1185">Reference proteome</keyword>
<comment type="caution">
    <text evidence="2">The sequence shown here is derived from an EMBL/GenBank/DDBJ whole genome shotgun (WGS) entry which is preliminary data.</text>
</comment>